<feature type="transmembrane region" description="Helical" evidence="2">
    <location>
        <begin position="174"/>
        <end position="192"/>
    </location>
</feature>
<feature type="transmembrane region" description="Helical" evidence="2">
    <location>
        <begin position="204"/>
        <end position="224"/>
    </location>
</feature>
<comment type="similarity">
    <text evidence="1">Belongs to the multi antimicrobial extrusion (MATE) (TC 2.A.66.1) family.</text>
</comment>
<dbReference type="GO" id="GO:0016020">
    <property type="term" value="C:membrane"/>
    <property type="evidence" value="ECO:0007669"/>
    <property type="project" value="InterPro"/>
</dbReference>
<keyword evidence="2" id="KW-1133">Transmembrane helix</keyword>
<feature type="transmembrane region" description="Helical" evidence="2">
    <location>
        <begin position="53"/>
        <end position="73"/>
    </location>
</feature>
<name>W7X6D6_TETTS</name>
<feature type="transmembrane region" description="Helical" evidence="2">
    <location>
        <begin position="230"/>
        <end position="251"/>
    </location>
</feature>
<evidence type="ECO:0000256" key="1">
    <source>
        <dbReference type="ARBA" id="ARBA00010199"/>
    </source>
</evidence>
<dbReference type="RefSeq" id="XP_012655542.1">
    <property type="nucleotide sequence ID" value="XM_012800088.1"/>
</dbReference>
<feature type="transmembrane region" description="Helical" evidence="2">
    <location>
        <begin position="140"/>
        <end position="162"/>
    </location>
</feature>
<dbReference type="OrthoDB" id="292562at2759"/>
<dbReference type="GO" id="GO:0015297">
    <property type="term" value="F:antiporter activity"/>
    <property type="evidence" value="ECO:0007669"/>
    <property type="project" value="InterPro"/>
</dbReference>
<feature type="transmembrane region" description="Helical" evidence="2">
    <location>
        <begin position="352"/>
        <end position="373"/>
    </location>
</feature>
<keyword evidence="2" id="KW-0812">Transmembrane</keyword>
<organism evidence="3 4">
    <name type="scientific">Tetrahymena thermophila (strain SB210)</name>
    <dbReference type="NCBI Taxonomy" id="312017"/>
    <lineage>
        <taxon>Eukaryota</taxon>
        <taxon>Sar</taxon>
        <taxon>Alveolata</taxon>
        <taxon>Ciliophora</taxon>
        <taxon>Intramacronucleata</taxon>
        <taxon>Oligohymenophorea</taxon>
        <taxon>Hymenostomatida</taxon>
        <taxon>Tetrahymenina</taxon>
        <taxon>Tetrahymenidae</taxon>
        <taxon>Tetrahymena</taxon>
    </lineage>
</organism>
<accession>W7X6D6</accession>
<dbReference type="InParanoid" id="W7X6D6"/>
<feature type="transmembrane region" description="Helical" evidence="2">
    <location>
        <begin position="388"/>
        <end position="405"/>
    </location>
</feature>
<feature type="transmembrane region" description="Helical" evidence="2">
    <location>
        <begin position="85"/>
        <end position="108"/>
    </location>
</feature>
<protein>
    <submittedName>
        <fullName evidence="3">MATE domain protein</fullName>
    </submittedName>
</protein>
<dbReference type="KEGG" id="tet:TTHERM_000532139"/>
<dbReference type="Pfam" id="PF01554">
    <property type="entry name" value="MatE"/>
    <property type="match status" value="2"/>
</dbReference>
<evidence type="ECO:0000313" key="4">
    <source>
        <dbReference type="Proteomes" id="UP000009168"/>
    </source>
</evidence>
<keyword evidence="2" id="KW-0472">Membrane</keyword>
<dbReference type="GO" id="GO:0042910">
    <property type="term" value="F:xenobiotic transmembrane transporter activity"/>
    <property type="evidence" value="ECO:0007669"/>
    <property type="project" value="InterPro"/>
</dbReference>
<evidence type="ECO:0000256" key="2">
    <source>
        <dbReference type="SAM" id="Phobius"/>
    </source>
</evidence>
<dbReference type="PANTHER" id="PTHR11206">
    <property type="entry name" value="MULTIDRUG RESISTANCE PROTEIN"/>
    <property type="match status" value="1"/>
</dbReference>
<dbReference type="InterPro" id="IPR002528">
    <property type="entry name" value="MATE_fam"/>
</dbReference>
<dbReference type="STRING" id="312017.W7X6D6"/>
<feature type="transmembrane region" description="Helical" evidence="2">
    <location>
        <begin position="319"/>
        <end position="340"/>
    </location>
</feature>
<dbReference type="EMBL" id="GG662455">
    <property type="protein sequence ID" value="EWS71913.1"/>
    <property type="molecule type" value="Genomic_DNA"/>
</dbReference>
<proteinExistence type="inferred from homology"/>
<reference evidence="4" key="1">
    <citation type="journal article" date="2006" name="PLoS Biol.">
        <title>Macronuclear genome sequence of the ciliate Tetrahymena thermophila, a model eukaryote.</title>
        <authorList>
            <person name="Eisen J.A."/>
            <person name="Coyne R.S."/>
            <person name="Wu M."/>
            <person name="Wu D."/>
            <person name="Thiagarajan M."/>
            <person name="Wortman J.R."/>
            <person name="Badger J.H."/>
            <person name="Ren Q."/>
            <person name="Amedeo P."/>
            <person name="Jones K.M."/>
            <person name="Tallon L.J."/>
            <person name="Delcher A.L."/>
            <person name="Salzberg S.L."/>
            <person name="Silva J.C."/>
            <person name="Haas B.J."/>
            <person name="Majoros W.H."/>
            <person name="Farzad M."/>
            <person name="Carlton J.M."/>
            <person name="Smith R.K. Jr."/>
            <person name="Garg J."/>
            <person name="Pearlman R.E."/>
            <person name="Karrer K.M."/>
            <person name="Sun L."/>
            <person name="Manning G."/>
            <person name="Elde N.C."/>
            <person name="Turkewitz A.P."/>
            <person name="Asai D.J."/>
            <person name="Wilkes D.E."/>
            <person name="Wang Y."/>
            <person name="Cai H."/>
            <person name="Collins K."/>
            <person name="Stewart B.A."/>
            <person name="Lee S.R."/>
            <person name="Wilamowska K."/>
            <person name="Weinberg Z."/>
            <person name="Ruzzo W.L."/>
            <person name="Wloga D."/>
            <person name="Gaertig J."/>
            <person name="Frankel J."/>
            <person name="Tsao C.-C."/>
            <person name="Gorovsky M.A."/>
            <person name="Keeling P.J."/>
            <person name="Waller R.F."/>
            <person name="Patron N.J."/>
            <person name="Cherry J.M."/>
            <person name="Stover N.A."/>
            <person name="Krieger C.J."/>
            <person name="del Toro C."/>
            <person name="Ryder H.F."/>
            <person name="Williamson S.C."/>
            <person name="Barbeau R.A."/>
            <person name="Hamilton E.P."/>
            <person name="Orias E."/>
        </authorList>
    </citation>
    <scope>NUCLEOTIDE SEQUENCE [LARGE SCALE GENOMIC DNA]</scope>
    <source>
        <strain evidence="4">SB210</strain>
    </source>
</reference>
<sequence>MEIQAIEHNELTVRFHFIDNKNQEIPNLTLESKYHSFKADLKLDILVKGTCQLIYCSISPILTIVAIFLQNFVNVYYVTSTKNPVLISAFAVGTTFLNLFGYHVMFAFNNNLIALISQAHGAKDPYAVGIHFQRGLLFQFPLFIFLLIAIYLIDWIMMIFGQHLEQEVYQNAKLFVQWSAVSVLLQGIYDVGRIYLCGQNHFGLPFYIKLVITFVNIFLADTLIDKYGLVGLAFAKNIGEFVGVILLYVFISKLDLRSWISPSIQMWTKWWDYFKFNFSGGLALYLHYLYMEILTVFVSNLNDKSALNAHFSFLNLRPLLFAIPLGTSVSVTSFVGQSIGENAKKKAQTASLMGVIACNIYFLIQMAFGYWLSVPLKQFLSISDENEVVQFDIIFNLYIFFIIYVESHQFMFTGIMKGCSQLKQNLTFYLVGFYFIGIPLVYILGIFTSLRLQGIWISYLTSNVIVCIFQIMFFLRKDWDDFLKDIGVDLDKEFELPLIDFDNNKQIHDSNNNYQHEETKLLQEQNYSPPSYDNAQYNSGSQLLTK</sequence>
<dbReference type="AlphaFoldDB" id="W7X6D6"/>
<dbReference type="GeneID" id="24439439"/>
<feature type="transmembrane region" description="Helical" evidence="2">
    <location>
        <begin position="456"/>
        <end position="475"/>
    </location>
</feature>
<dbReference type="Proteomes" id="UP000009168">
    <property type="component" value="Unassembled WGS sequence"/>
</dbReference>
<feature type="transmembrane region" description="Helical" evidence="2">
    <location>
        <begin position="276"/>
        <end position="299"/>
    </location>
</feature>
<evidence type="ECO:0000313" key="3">
    <source>
        <dbReference type="EMBL" id="EWS71913.1"/>
    </source>
</evidence>
<keyword evidence="4" id="KW-1185">Reference proteome</keyword>
<gene>
    <name evidence="3" type="ORF">TTHERM_000532139</name>
</gene>
<feature type="transmembrane region" description="Helical" evidence="2">
    <location>
        <begin position="426"/>
        <end position="450"/>
    </location>
</feature>